<evidence type="ECO:0000256" key="10">
    <source>
        <dbReference type="ARBA" id="ARBA00023027"/>
    </source>
</evidence>
<dbReference type="EMBL" id="CP001649">
    <property type="protein sequence ID" value="ACS78398.1"/>
    <property type="molecule type" value="Genomic_DNA"/>
</dbReference>
<reference evidence="20 21" key="1">
    <citation type="submission" date="2009-06" db="EMBL/GenBank/DDBJ databases">
        <title>Complete sequence of Desulfovibrio salexigens DSM 2638.</title>
        <authorList>
            <consortium name="US DOE Joint Genome Institute"/>
            <person name="Lucas S."/>
            <person name="Copeland A."/>
            <person name="Lapidus A."/>
            <person name="Glavina del Rio T."/>
            <person name="Tice H."/>
            <person name="Bruce D."/>
            <person name="Goodwin L."/>
            <person name="Pitluck S."/>
            <person name="Munk A.C."/>
            <person name="Brettin T."/>
            <person name="Detter J.C."/>
            <person name="Han C."/>
            <person name="Tapia R."/>
            <person name="Larimer F."/>
            <person name="Land M."/>
            <person name="Hauser L."/>
            <person name="Kyrpides N."/>
            <person name="Anderson I."/>
            <person name="Wall J.D."/>
            <person name="Arkin A.P."/>
            <person name="Dehal P."/>
            <person name="Chivian D."/>
            <person name="Giles B."/>
            <person name="Hazen T.C."/>
        </authorList>
    </citation>
    <scope>NUCLEOTIDE SEQUENCE [LARGE SCALE GENOMIC DNA]</scope>
    <source>
        <strain evidence="21">ATCC 14822 / DSM 2638 / NCIMB 8403 / VKM B-1763</strain>
    </source>
</reference>
<keyword evidence="12 16" id="KW-0406">Ion transport</keyword>
<evidence type="ECO:0000256" key="18">
    <source>
        <dbReference type="SAM" id="SignalP"/>
    </source>
</evidence>
<evidence type="ECO:0000256" key="11">
    <source>
        <dbReference type="ARBA" id="ARBA00023053"/>
    </source>
</evidence>
<dbReference type="GO" id="GO:0005886">
    <property type="term" value="C:plasma membrane"/>
    <property type="evidence" value="ECO:0007669"/>
    <property type="project" value="UniProtKB-SubCell"/>
</dbReference>
<keyword evidence="21" id="KW-1185">Reference proteome</keyword>
<keyword evidence="6 16" id="KW-0288">FMN</keyword>
<dbReference type="EC" id="7.2.1.1" evidence="16 17"/>
<keyword evidence="9 16" id="KW-1133">Transmembrane helix</keyword>
<evidence type="ECO:0000256" key="16">
    <source>
        <dbReference type="HAMAP-Rule" id="MF_00427"/>
    </source>
</evidence>
<comment type="subcellular location">
    <subcellularLocation>
        <location evidence="16">Cell inner membrane</location>
        <topology evidence="16">Single-pass membrane protein</topology>
    </subcellularLocation>
</comment>
<accession>C6BWF4</accession>
<comment type="catalytic activity">
    <reaction evidence="16 17">
        <text>a ubiquinone + n Na(+)(in) + NADH + H(+) = a ubiquinol + n Na(+)(out) + NAD(+)</text>
        <dbReference type="Rhea" id="RHEA:47748"/>
        <dbReference type="Rhea" id="RHEA-COMP:9565"/>
        <dbReference type="Rhea" id="RHEA-COMP:9566"/>
        <dbReference type="ChEBI" id="CHEBI:15378"/>
        <dbReference type="ChEBI" id="CHEBI:16389"/>
        <dbReference type="ChEBI" id="CHEBI:17976"/>
        <dbReference type="ChEBI" id="CHEBI:29101"/>
        <dbReference type="ChEBI" id="CHEBI:57540"/>
        <dbReference type="ChEBI" id="CHEBI:57945"/>
        <dbReference type="EC" id="7.2.1.1"/>
    </reaction>
</comment>
<evidence type="ECO:0000256" key="4">
    <source>
        <dbReference type="ARBA" id="ARBA00022553"/>
    </source>
</evidence>
<evidence type="ECO:0000256" key="1">
    <source>
        <dbReference type="ARBA" id="ARBA00022448"/>
    </source>
</evidence>
<evidence type="ECO:0000256" key="3">
    <source>
        <dbReference type="ARBA" id="ARBA00022519"/>
    </source>
</evidence>
<feature type="domain" description="FMN-binding" evidence="19">
    <location>
        <begin position="140"/>
        <end position="241"/>
    </location>
</feature>
<keyword evidence="3 16" id="KW-0997">Cell inner membrane</keyword>
<dbReference type="STRING" id="526222.Desal_0331"/>
<evidence type="ECO:0000313" key="20">
    <source>
        <dbReference type="EMBL" id="ACS78398.1"/>
    </source>
</evidence>
<keyword evidence="5 16" id="KW-0285">Flavoprotein</keyword>
<dbReference type="PANTHER" id="PTHR37838">
    <property type="entry name" value="NA(+)-TRANSLOCATING NADH-QUINONE REDUCTASE SUBUNIT C"/>
    <property type="match status" value="1"/>
</dbReference>
<dbReference type="OrthoDB" id="9787579at2"/>
<keyword evidence="1 16" id="KW-0813">Transport</keyword>
<name>C6BWF4_MARSD</name>
<sequence length="259" mass="28038">MSNDSTKKIFTVAFSLCLVCSLLVSTAAVGLKSIQEDNKVKERKENILKAAGIYDEDASVDELYKQIVPKVVDLATGEYVDTDAAVYDQRKAAKDPASSVAIPSEKDLAGIGHRAKYASVYLLMDGNKLKRVVLPLHGKGLWSTMYGFIALAPDFNTVKNFGFYEHAETPGLGGEVDNPNWKILWVDKKVYSENGDPVLDVIKGAVSAEDPKAQYKVDGLAGATLTANGVENLVRYWLGEGGFAPYLKRLAAEGGEQNG</sequence>
<feature type="modified residue" description="FMN phosphoryl threonine" evidence="16">
    <location>
        <position position="224"/>
    </location>
</feature>
<dbReference type="NCBIfam" id="TIGR01938">
    <property type="entry name" value="nqrC"/>
    <property type="match status" value="1"/>
</dbReference>
<dbReference type="NCBIfam" id="NF003749">
    <property type="entry name" value="PRK05346.1-5"/>
    <property type="match status" value="1"/>
</dbReference>
<keyword evidence="7 16" id="KW-0812">Transmembrane</keyword>
<dbReference type="GO" id="GO:0016655">
    <property type="term" value="F:oxidoreductase activity, acting on NAD(P)H, quinone or similar compound as acceptor"/>
    <property type="evidence" value="ECO:0007669"/>
    <property type="project" value="UniProtKB-UniRule"/>
</dbReference>
<evidence type="ECO:0000259" key="19">
    <source>
        <dbReference type="SMART" id="SM00900"/>
    </source>
</evidence>
<evidence type="ECO:0000256" key="5">
    <source>
        <dbReference type="ARBA" id="ARBA00022630"/>
    </source>
</evidence>
<evidence type="ECO:0000256" key="9">
    <source>
        <dbReference type="ARBA" id="ARBA00022989"/>
    </source>
</evidence>
<comment type="subunit">
    <text evidence="16 17">Composed of six subunits; NqrA, NqrB, NqrC, NqrD, NqrE and NqrF.</text>
</comment>
<evidence type="ECO:0000256" key="13">
    <source>
        <dbReference type="ARBA" id="ARBA00023075"/>
    </source>
</evidence>
<evidence type="ECO:0000256" key="8">
    <source>
        <dbReference type="ARBA" id="ARBA00022967"/>
    </source>
</evidence>
<dbReference type="eggNOG" id="COG2869">
    <property type="taxonomic scope" value="Bacteria"/>
</dbReference>
<keyword evidence="11 16" id="KW-0915">Sodium</keyword>
<keyword evidence="15 16" id="KW-0739">Sodium transport</keyword>
<keyword evidence="14 16" id="KW-0472">Membrane</keyword>
<dbReference type="GO" id="GO:0006814">
    <property type="term" value="P:sodium ion transport"/>
    <property type="evidence" value="ECO:0007669"/>
    <property type="project" value="UniProtKB-UniRule"/>
</dbReference>
<feature type="chain" id="PRO_5002961310" description="Na(+)-translocating NADH-quinone reductase subunit C" evidence="18">
    <location>
        <begin position="28"/>
        <end position="259"/>
    </location>
</feature>
<keyword evidence="18" id="KW-0732">Signal</keyword>
<keyword evidence="8 16" id="KW-1278">Translocase</keyword>
<evidence type="ECO:0000256" key="15">
    <source>
        <dbReference type="ARBA" id="ARBA00023201"/>
    </source>
</evidence>
<dbReference type="RefSeq" id="WP_012765924.1">
    <property type="nucleotide sequence ID" value="NC_012881.1"/>
</dbReference>
<dbReference type="KEGG" id="dsa:Desal_0331"/>
<dbReference type="HOGENOM" id="CLU_077882_0_1_7"/>
<dbReference type="PIRSF" id="PIRSF009437">
    <property type="entry name" value="NQR-1_subunit_C"/>
    <property type="match status" value="1"/>
</dbReference>
<evidence type="ECO:0000256" key="12">
    <source>
        <dbReference type="ARBA" id="ARBA00023065"/>
    </source>
</evidence>
<evidence type="ECO:0000256" key="7">
    <source>
        <dbReference type="ARBA" id="ARBA00022692"/>
    </source>
</evidence>
<evidence type="ECO:0000256" key="6">
    <source>
        <dbReference type="ARBA" id="ARBA00022643"/>
    </source>
</evidence>
<dbReference type="AlphaFoldDB" id="C6BWF4"/>
<keyword evidence="13 16" id="KW-0830">Ubiquinone</keyword>
<feature type="signal peptide" evidence="18">
    <location>
        <begin position="1"/>
        <end position="27"/>
    </location>
</feature>
<dbReference type="GO" id="GO:0010181">
    <property type="term" value="F:FMN binding"/>
    <property type="evidence" value="ECO:0007669"/>
    <property type="project" value="UniProtKB-UniRule"/>
</dbReference>
<dbReference type="InterPro" id="IPR010204">
    <property type="entry name" value="NqrC"/>
</dbReference>
<comment type="function">
    <text evidence="16">NQR complex catalyzes the reduction of ubiquinone-1 to ubiquinol by two successive reactions, coupled with the transport of Na(+) ions from the cytoplasm to the periplasm. NqrA to NqrE are probably involved in the second step, the conversion of ubisemiquinone to ubiquinol.</text>
</comment>
<dbReference type="Pfam" id="PF04205">
    <property type="entry name" value="FMN_bind"/>
    <property type="match status" value="1"/>
</dbReference>
<dbReference type="PANTHER" id="PTHR37838:SF1">
    <property type="entry name" value="NA(+)-TRANSLOCATING NADH-QUINONE REDUCTASE SUBUNIT C"/>
    <property type="match status" value="1"/>
</dbReference>
<dbReference type="HAMAP" id="MF_00427">
    <property type="entry name" value="NqrC"/>
    <property type="match status" value="1"/>
</dbReference>
<protein>
    <recommendedName>
        <fullName evidence="16 17">Na(+)-translocating NADH-quinone reductase subunit C</fullName>
        <shortName evidence="16 17">Na(+)-NQR subunit C</shortName>
        <shortName evidence="16 17">Na(+)-translocating NQR subunit C</shortName>
        <ecNumber evidence="16 17">7.2.1.1</ecNumber>
    </recommendedName>
    <alternativeName>
        <fullName evidence="16 17">NQR complex subunit C</fullName>
    </alternativeName>
    <alternativeName>
        <fullName evidence="16 17">NQR-1 subunit C</fullName>
    </alternativeName>
</protein>
<dbReference type="Proteomes" id="UP000002601">
    <property type="component" value="Chromosome"/>
</dbReference>
<evidence type="ECO:0000313" key="21">
    <source>
        <dbReference type="Proteomes" id="UP000002601"/>
    </source>
</evidence>
<dbReference type="SMART" id="SM00900">
    <property type="entry name" value="FMN_bind"/>
    <property type="match status" value="1"/>
</dbReference>
<gene>
    <name evidence="16" type="primary">nqrC</name>
    <name evidence="20" type="ordered locus">Desal_0331</name>
</gene>
<keyword evidence="10 16" id="KW-0520">NAD</keyword>
<evidence type="ECO:0000256" key="2">
    <source>
        <dbReference type="ARBA" id="ARBA00022475"/>
    </source>
</evidence>
<evidence type="ECO:0000256" key="14">
    <source>
        <dbReference type="ARBA" id="ARBA00023136"/>
    </source>
</evidence>
<dbReference type="InterPro" id="IPR007329">
    <property type="entry name" value="FMN-bd"/>
</dbReference>
<comment type="caution">
    <text evidence="16">Lacks conserved residue(s) required for the propagation of feature annotation.</text>
</comment>
<keyword evidence="4 16" id="KW-0597">Phosphoprotein</keyword>
<comment type="cofactor">
    <cofactor evidence="16 17">
        <name>FMN</name>
        <dbReference type="ChEBI" id="CHEBI:58210"/>
    </cofactor>
</comment>
<organism evidence="20 21">
    <name type="scientific">Maridesulfovibrio salexigens (strain ATCC 14822 / DSM 2638 / NCIMB 8403 / VKM B-1763)</name>
    <name type="common">Desulfovibrio salexigens</name>
    <dbReference type="NCBI Taxonomy" id="526222"/>
    <lineage>
        <taxon>Bacteria</taxon>
        <taxon>Pseudomonadati</taxon>
        <taxon>Thermodesulfobacteriota</taxon>
        <taxon>Desulfovibrionia</taxon>
        <taxon>Desulfovibrionales</taxon>
        <taxon>Desulfovibrionaceae</taxon>
        <taxon>Maridesulfovibrio</taxon>
    </lineage>
</organism>
<comment type="similarity">
    <text evidence="16 17">Belongs to the NqrC family.</text>
</comment>
<evidence type="ECO:0000256" key="17">
    <source>
        <dbReference type="PIRNR" id="PIRNR009437"/>
    </source>
</evidence>
<proteinExistence type="inferred from homology"/>
<keyword evidence="2 16" id="KW-1003">Cell membrane</keyword>